<dbReference type="AlphaFoldDB" id="B0RL35"/>
<reference evidence="1" key="1">
    <citation type="journal article" date="2008" name="J. Bacteriol.">
        <title>Genetic and functional properties of the self-transmissible Yersinia enterocolitica plasmid pYE854, which mobilizes the virulence plasmid pYV.</title>
        <authorList>
            <person name="Hammerl J.A."/>
            <person name="Klein I."/>
            <person name="Lanka E."/>
            <person name="Appel B."/>
            <person name="Hertwig S."/>
        </authorList>
    </citation>
    <scope>NUCLEOTIDE SEQUENCE [LARGE SCALE GENOMIC DNA]</scope>
    <source>
        <strain evidence="1">29854</strain>
        <plasmid evidence="1">pYE854</plasmid>
    </source>
</reference>
<organism evidence="1">
    <name type="scientific">Yersinia enterocolitica</name>
    <dbReference type="NCBI Taxonomy" id="630"/>
    <lineage>
        <taxon>Bacteria</taxon>
        <taxon>Pseudomonadati</taxon>
        <taxon>Pseudomonadota</taxon>
        <taxon>Gammaproteobacteria</taxon>
        <taxon>Enterobacterales</taxon>
        <taxon>Yersiniaceae</taxon>
        <taxon>Yersinia</taxon>
    </lineage>
</organism>
<dbReference type="EMBL" id="AM905950">
    <property type="protein sequence ID" value="CAP20281.1"/>
    <property type="molecule type" value="Genomic_DNA"/>
</dbReference>
<evidence type="ECO:0000313" key="1">
    <source>
        <dbReference type="EMBL" id="CAP20281.1"/>
    </source>
</evidence>
<protein>
    <submittedName>
        <fullName evidence="1">Uncharacterized protein</fullName>
    </submittedName>
</protein>
<keyword evidence="1" id="KW-0614">Plasmid</keyword>
<accession>B0RL35</accession>
<name>B0RL35_YEREN</name>
<proteinExistence type="predicted"/>
<sequence>MVFTALDKYCSSSLGVSPICLSLSSRINSQALLIDVMRRSATKAINATLSR</sequence>
<geneLocation type="plasmid" evidence="1">
    <name>pYE854</name>
</geneLocation>